<feature type="compositionally biased region" description="Polar residues" evidence="1">
    <location>
        <begin position="501"/>
        <end position="517"/>
    </location>
</feature>
<dbReference type="PANTHER" id="PTHR36183:SF2">
    <property type="entry name" value="BETA-GLUCURONIDASE C-TERMINAL DOMAIN-CONTAINING PROTEIN"/>
    <property type="match status" value="1"/>
</dbReference>
<dbReference type="SUPFAM" id="SSF51445">
    <property type="entry name" value="(Trans)glycosidases"/>
    <property type="match status" value="1"/>
</dbReference>
<keyword evidence="2" id="KW-0472">Membrane</keyword>
<dbReference type="InterPro" id="IPR017853">
    <property type="entry name" value="GH"/>
</dbReference>
<feature type="compositionally biased region" description="Low complexity" evidence="1">
    <location>
        <begin position="47"/>
        <end position="61"/>
    </location>
</feature>
<evidence type="ECO:0000256" key="2">
    <source>
        <dbReference type="SAM" id="Phobius"/>
    </source>
</evidence>
<keyword evidence="2" id="KW-1133">Transmembrane helix</keyword>
<dbReference type="Proteomes" id="UP000245590">
    <property type="component" value="Unassembled WGS sequence"/>
</dbReference>
<feature type="region of interest" description="Disordered" evidence="1">
    <location>
        <begin position="470"/>
        <end position="561"/>
    </location>
</feature>
<feature type="region of interest" description="Disordered" evidence="1">
    <location>
        <begin position="39"/>
        <end position="92"/>
    </location>
</feature>
<feature type="transmembrane region" description="Helical" evidence="2">
    <location>
        <begin position="18"/>
        <end position="37"/>
    </location>
</feature>
<dbReference type="Gene3D" id="3.20.20.80">
    <property type="entry name" value="Glycosidases"/>
    <property type="match status" value="1"/>
</dbReference>
<dbReference type="AlphaFoldDB" id="A0A2U2RKR7"/>
<evidence type="ECO:0000313" key="3">
    <source>
        <dbReference type="EMBL" id="PWH06460.1"/>
    </source>
</evidence>
<dbReference type="OrthoDB" id="5166947at2"/>
<keyword evidence="4" id="KW-1185">Reference proteome</keyword>
<dbReference type="EMBL" id="QFKX01000002">
    <property type="protein sequence ID" value="PWH06460.1"/>
    <property type="molecule type" value="Genomic_DNA"/>
</dbReference>
<sequence length="561" mass="58981">MPATSPSPGGSRGGARRWWPVIVLVVIALVLAAVLVPRLTGDPDSPRPTASPTASPTQDPADQLLAEGYDPDPGPFSLPDPAEGEKAAQDPVSVRLRASKDATTWGENLGLSFEATDLASPVWGSQDSNIDEMLGAMDHPVLRFGGNSVDRRMWWTSSDEPAPDWAEATVTPADLERVARAARKAEATVILTVDLGHEDPQRAADMVAHAKDAFGDLLQGVSIGNEPNGFHDPQQKHLEARGSSWGPAAYTSQLEDYASAIREEAPGTPIVGPGAYDAPWWRAFADSGVRDKTAMTMHWYPLWDCQGPASSIANPTVDDLTSPKLRAQARKLVGMGKEAADAADLPLWMGETGPTSCPGTNQTSRTHAQALWTGDYALTAAESGAELMAFHSTLGACRGGAPMSPLCARGTKDDPAQILQGRTSFLALLQLGQIAEGRVLTPTVSGSGRVMAHGVMSEDGTLSIVLVDMRDPSSDEGPAPVRISAPSGVGKDAPDQWHPEQGSQLTGGSLEGHSSTLGAMAPVDEDLRSRTLSRGDPITLESEPGSTTVIRLAPGPQASTD</sequence>
<protein>
    <submittedName>
        <fullName evidence="3">Uncharacterized protein</fullName>
    </submittedName>
</protein>
<proteinExistence type="predicted"/>
<accession>A0A2U2RKR7</accession>
<dbReference type="RefSeq" id="WP_109275053.1">
    <property type="nucleotide sequence ID" value="NZ_QFKX01000002.1"/>
</dbReference>
<comment type="caution">
    <text evidence="3">The sequence shown here is derived from an EMBL/GenBank/DDBJ whole genome shotgun (WGS) entry which is preliminary data.</text>
</comment>
<evidence type="ECO:0000313" key="4">
    <source>
        <dbReference type="Proteomes" id="UP000245590"/>
    </source>
</evidence>
<reference evidence="3 4" key="1">
    <citation type="submission" date="2018-05" db="EMBL/GenBank/DDBJ databases">
        <title>Brachybacterium sp. M1HQ-2T, whole genome shotgun sequence.</title>
        <authorList>
            <person name="Tuo L."/>
        </authorList>
    </citation>
    <scope>NUCLEOTIDE SEQUENCE [LARGE SCALE GENOMIC DNA]</scope>
    <source>
        <strain evidence="3 4">M1HQ-2</strain>
    </source>
</reference>
<name>A0A2U2RKR7_9MICO</name>
<organism evidence="3 4">
    <name type="scientific">Brachybacterium endophyticum</name>
    <dbReference type="NCBI Taxonomy" id="2182385"/>
    <lineage>
        <taxon>Bacteria</taxon>
        <taxon>Bacillati</taxon>
        <taxon>Actinomycetota</taxon>
        <taxon>Actinomycetes</taxon>
        <taxon>Micrococcales</taxon>
        <taxon>Dermabacteraceae</taxon>
        <taxon>Brachybacterium</taxon>
    </lineage>
</organism>
<keyword evidence="2" id="KW-0812">Transmembrane</keyword>
<dbReference type="PANTHER" id="PTHR36183">
    <property type="entry name" value="BETA-GLUCURONIDASE"/>
    <property type="match status" value="1"/>
</dbReference>
<gene>
    <name evidence="3" type="ORF">DEO23_05680</name>
</gene>
<evidence type="ECO:0000256" key="1">
    <source>
        <dbReference type="SAM" id="MobiDB-lite"/>
    </source>
</evidence>
<dbReference type="InterPro" id="IPR052974">
    <property type="entry name" value="GH79_Enzymes"/>
</dbReference>